<gene>
    <name evidence="2" type="ORF">OXD698_LOCUS50584</name>
</gene>
<accession>A0A820NCT5</accession>
<name>A0A820NCT5_9BILA</name>
<reference evidence="2" key="1">
    <citation type="submission" date="2021-02" db="EMBL/GenBank/DDBJ databases">
        <authorList>
            <person name="Nowell W R."/>
        </authorList>
    </citation>
    <scope>NUCLEOTIDE SEQUENCE</scope>
</reference>
<feature type="non-terminal residue" evidence="2">
    <location>
        <position position="1"/>
    </location>
</feature>
<proteinExistence type="predicted"/>
<feature type="compositionally biased region" description="Low complexity" evidence="1">
    <location>
        <begin position="10"/>
        <end position="26"/>
    </location>
</feature>
<sequence>HSKSNDDDNSLSPSSNNSSSTNPSINTRTQTKPGCYHQSEKIDENQIAQSSFKSSKRKHRSPISIATSIPQK</sequence>
<feature type="non-terminal residue" evidence="2">
    <location>
        <position position="72"/>
    </location>
</feature>
<evidence type="ECO:0000313" key="3">
    <source>
        <dbReference type="Proteomes" id="UP000663844"/>
    </source>
</evidence>
<feature type="region of interest" description="Disordered" evidence="1">
    <location>
        <begin position="1"/>
        <end position="72"/>
    </location>
</feature>
<evidence type="ECO:0000256" key="1">
    <source>
        <dbReference type="SAM" id="MobiDB-lite"/>
    </source>
</evidence>
<dbReference type="Proteomes" id="UP000663844">
    <property type="component" value="Unassembled WGS sequence"/>
</dbReference>
<comment type="caution">
    <text evidence="2">The sequence shown here is derived from an EMBL/GenBank/DDBJ whole genome shotgun (WGS) entry which is preliminary data.</text>
</comment>
<dbReference type="AlphaFoldDB" id="A0A820NCT5"/>
<dbReference type="EMBL" id="CAJOAZ010024513">
    <property type="protein sequence ID" value="CAF4385167.1"/>
    <property type="molecule type" value="Genomic_DNA"/>
</dbReference>
<evidence type="ECO:0000313" key="2">
    <source>
        <dbReference type="EMBL" id="CAF4385167.1"/>
    </source>
</evidence>
<organism evidence="2 3">
    <name type="scientific">Adineta steineri</name>
    <dbReference type="NCBI Taxonomy" id="433720"/>
    <lineage>
        <taxon>Eukaryota</taxon>
        <taxon>Metazoa</taxon>
        <taxon>Spiralia</taxon>
        <taxon>Gnathifera</taxon>
        <taxon>Rotifera</taxon>
        <taxon>Eurotatoria</taxon>
        <taxon>Bdelloidea</taxon>
        <taxon>Adinetida</taxon>
        <taxon>Adinetidae</taxon>
        <taxon>Adineta</taxon>
    </lineage>
</organism>
<protein>
    <submittedName>
        <fullName evidence="2">Uncharacterized protein</fullName>
    </submittedName>
</protein>